<dbReference type="RefSeq" id="WP_063129286.1">
    <property type="nucleotide sequence ID" value="NZ_JBFAIH010000006.1"/>
</dbReference>
<evidence type="ECO:0000259" key="1">
    <source>
        <dbReference type="PROSITE" id="PS50075"/>
    </source>
</evidence>
<dbReference type="EMBL" id="JBFAIH010000006">
    <property type="protein sequence ID" value="MEV0363709.1"/>
    <property type="molecule type" value="Genomic_DNA"/>
</dbReference>
<protein>
    <submittedName>
        <fullName evidence="2">Acyl carrier protein</fullName>
    </submittedName>
</protein>
<dbReference type="Gene3D" id="1.10.1200.10">
    <property type="entry name" value="ACP-like"/>
    <property type="match status" value="1"/>
</dbReference>
<reference evidence="2 3" key="1">
    <citation type="submission" date="2024-06" db="EMBL/GenBank/DDBJ databases">
        <title>The Natural Products Discovery Center: Release of the First 8490 Sequenced Strains for Exploring Actinobacteria Biosynthetic Diversity.</title>
        <authorList>
            <person name="Kalkreuter E."/>
            <person name="Kautsar S.A."/>
            <person name="Yang D."/>
            <person name="Bader C.D."/>
            <person name="Teijaro C.N."/>
            <person name="Fluegel L."/>
            <person name="Davis C.M."/>
            <person name="Simpson J.R."/>
            <person name="Lauterbach L."/>
            <person name="Steele A.D."/>
            <person name="Gui C."/>
            <person name="Meng S."/>
            <person name="Li G."/>
            <person name="Viehrig K."/>
            <person name="Ye F."/>
            <person name="Su P."/>
            <person name="Kiefer A.F."/>
            <person name="Nichols A."/>
            <person name="Cepeda A.J."/>
            <person name="Yan W."/>
            <person name="Fan B."/>
            <person name="Jiang Y."/>
            <person name="Adhikari A."/>
            <person name="Zheng C.-J."/>
            <person name="Schuster L."/>
            <person name="Cowan T.M."/>
            <person name="Smanski M.J."/>
            <person name="Chevrette M.G."/>
            <person name="De Carvalho L.P.S."/>
            <person name="Shen B."/>
        </authorList>
    </citation>
    <scope>NUCLEOTIDE SEQUENCE [LARGE SCALE GENOMIC DNA]</scope>
    <source>
        <strain evidence="2 3">NPDC050671</strain>
    </source>
</reference>
<sequence length="84" mass="9350">MDDIEQPIIEYISTMVAETGESPVDRDTPLLEAGLLDSIKLVRLVQFLEKEFEISIPETEIQAELFESPAKIAAYVSQRAAQPA</sequence>
<name>A0ABV3F7M5_9NOCA</name>
<dbReference type="PROSITE" id="PS50075">
    <property type="entry name" value="CARRIER"/>
    <property type="match status" value="1"/>
</dbReference>
<dbReference type="SUPFAM" id="SSF47336">
    <property type="entry name" value="ACP-like"/>
    <property type="match status" value="1"/>
</dbReference>
<comment type="caution">
    <text evidence="2">The sequence shown here is derived from an EMBL/GenBank/DDBJ whole genome shotgun (WGS) entry which is preliminary data.</text>
</comment>
<accession>A0ABV3F7M5</accession>
<evidence type="ECO:0000313" key="3">
    <source>
        <dbReference type="Proteomes" id="UP001551658"/>
    </source>
</evidence>
<feature type="domain" description="Carrier" evidence="1">
    <location>
        <begin position="2"/>
        <end position="80"/>
    </location>
</feature>
<organism evidence="2 3">
    <name type="scientific">Nocardia fusca</name>
    <dbReference type="NCBI Taxonomy" id="941183"/>
    <lineage>
        <taxon>Bacteria</taxon>
        <taxon>Bacillati</taxon>
        <taxon>Actinomycetota</taxon>
        <taxon>Actinomycetes</taxon>
        <taxon>Mycobacteriales</taxon>
        <taxon>Nocardiaceae</taxon>
        <taxon>Nocardia</taxon>
    </lineage>
</organism>
<gene>
    <name evidence="2" type="ORF">AB0H72_13485</name>
</gene>
<dbReference type="InterPro" id="IPR009081">
    <property type="entry name" value="PP-bd_ACP"/>
</dbReference>
<dbReference type="InterPro" id="IPR036736">
    <property type="entry name" value="ACP-like_sf"/>
</dbReference>
<keyword evidence="3" id="KW-1185">Reference proteome</keyword>
<proteinExistence type="predicted"/>
<dbReference type="Pfam" id="PF00550">
    <property type="entry name" value="PP-binding"/>
    <property type="match status" value="1"/>
</dbReference>
<evidence type="ECO:0000313" key="2">
    <source>
        <dbReference type="EMBL" id="MEV0363709.1"/>
    </source>
</evidence>
<dbReference type="Proteomes" id="UP001551658">
    <property type="component" value="Unassembled WGS sequence"/>
</dbReference>